<dbReference type="AlphaFoldDB" id="A0A4P6UZP0"/>
<evidence type="ECO:0000313" key="3">
    <source>
        <dbReference type="EMBL" id="QBK30522.1"/>
    </source>
</evidence>
<keyword evidence="2" id="KW-1277">Toxin-antitoxin system</keyword>
<dbReference type="PANTHER" id="PTHR36582:SF2">
    <property type="entry name" value="ANTITOXIN PARD"/>
    <property type="match status" value="1"/>
</dbReference>
<dbReference type="InterPro" id="IPR038296">
    <property type="entry name" value="ParD_sf"/>
</dbReference>
<dbReference type="SUPFAM" id="SSF47598">
    <property type="entry name" value="Ribbon-helix-helix"/>
    <property type="match status" value="1"/>
</dbReference>
<dbReference type="GO" id="GO:0006355">
    <property type="term" value="P:regulation of DNA-templated transcription"/>
    <property type="evidence" value="ECO:0007669"/>
    <property type="project" value="InterPro"/>
</dbReference>
<dbReference type="GeneID" id="90767207"/>
<dbReference type="Pfam" id="PF03693">
    <property type="entry name" value="ParD_antitoxin"/>
    <property type="match status" value="1"/>
</dbReference>
<organism evidence="3 4">
    <name type="scientific">Roseitalea porphyridii</name>
    <dbReference type="NCBI Taxonomy" id="1852022"/>
    <lineage>
        <taxon>Bacteria</taxon>
        <taxon>Pseudomonadati</taxon>
        <taxon>Pseudomonadota</taxon>
        <taxon>Alphaproteobacteria</taxon>
        <taxon>Hyphomicrobiales</taxon>
        <taxon>Ahrensiaceae</taxon>
        <taxon>Roseitalea</taxon>
    </lineage>
</organism>
<dbReference type="Gene3D" id="6.10.10.120">
    <property type="entry name" value="Antitoxin ParD1-like"/>
    <property type="match status" value="1"/>
</dbReference>
<dbReference type="RefSeq" id="WP_131616213.1">
    <property type="nucleotide sequence ID" value="NZ_CP036532.1"/>
</dbReference>
<dbReference type="NCBIfam" id="TIGR02606">
    <property type="entry name" value="antidote_CC2985"/>
    <property type="match status" value="1"/>
</dbReference>
<dbReference type="EMBL" id="CP036532">
    <property type="protein sequence ID" value="QBK30522.1"/>
    <property type="molecule type" value="Genomic_DNA"/>
</dbReference>
<comment type="similarity">
    <text evidence="1">Belongs to the ParD antitoxin family.</text>
</comment>
<protein>
    <submittedName>
        <fullName evidence="3">Type II toxin-antitoxin system ParD family antitoxin</fullName>
    </submittedName>
</protein>
<dbReference type="PANTHER" id="PTHR36582">
    <property type="entry name" value="ANTITOXIN PARD"/>
    <property type="match status" value="1"/>
</dbReference>
<keyword evidence="4" id="KW-1185">Reference proteome</keyword>
<evidence type="ECO:0000256" key="2">
    <source>
        <dbReference type="ARBA" id="ARBA00022649"/>
    </source>
</evidence>
<reference evidence="3 4" key="1">
    <citation type="journal article" date="2017" name="Int. J. Syst. Evol. Microbiol.">
        <title>Roseitalea porphyridii gen. nov., sp. nov., isolated from a red alga, and reclassification of Hoeflea suaedae Chung et al. 2013 as Pseudohoeflea suaedae gen. nov., comb. nov.</title>
        <authorList>
            <person name="Hyeon J.W."/>
            <person name="Jeong S.E."/>
            <person name="Baek K."/>
            <person name="Jeon C.O."/>
        </authorList>
    </citation>
    <scope>NUCLEOTIDE SEQUENCE [LARGE SCALE GENOMIC DNA]</scope>
    <source>
        <strain evidence="3 4">MA7-20</strain>
    </source>
</reference>
<dbReference type="KEGG" id="rpod:E0E05_07860"/>
<dbReference type="OrthoDB" id="514770at2"/>
<proteinExistence type="inferred from homology"/>
<accession>A0A4P6UZP0</accession>
<gene>
    <name evidence="3" type="ORF">E0E05_07860</name>
</gene>
<dbReference type="Proteomes" id="UP000293719">
    <property type="component" value="Chromosome"/>
</dbReference>
<evidence type="ECO:0000256" key="1">
    <source>
        <dbReference type="ARBA" id="ARBA00008580"/>
    </source>
</evidence>
<sequence>MGKTLKRTVSLPQAAADYIDRKVDSGEYGSASEVVREGLRALRERDAAIEKWLREEVVPTYEAVKADPSQLLDADEVFDAIEDRHRRLSSSDR</sequence>
<dbReference type="CDD" id="cd22231">
    <property type="entry name" value="RHH_NikR_HicB-like"/>
    <property type="match status" value="1"/>
</dbReference>
<dbReference type="InterPro" id="IPR010985">
    <property type="entry name" value="Ribbon_hlx_hlx"/>
</dbReference>
<name>A0A4P6UZP0_9HYPH</name>
<dbReference type="InterPro" id="IPR022789">
    <property type="entry name" value="ParD"/>
</dbReference>
<evidence type="ECO:0000313" key="4">
    <source>
        <dbReference type="Proteomes" id="UP000293719"/>
    </source>
</evidence>